<dbReference type="Proteomes" id="UP000196036">
    <property type="component" value="Unassembled WGS sequence"/>
</dbReference>
<dbReference type="Pfam" id="PF20200">
    <property type="entry name" value="DUF6562"/>
    <property type="match status" value="1"/>
</dbReference>
<dbReference type="InterPro" id="IPR046692">
    <property type="entry name" value="DUF6562"/>
</dbReference>
<evidence type="ECO:0000313" key="3">
    <source>
        <dbReference type="EMBL" id="OUQ64206.1"/>
    </source>
</evidence>
<feature type="domain" description="DUF6562" evidence="2">
    <location>
        <begin position="36"/>
        <end position="205"/>
    </location>
</feature>
<reference evidence="4" key="1">
    <citation type="submission" date="2017-04" db="EMBL/GenBank/DDBJ databases">
        <title>Function of individual gut microbiota members based on whole genome sequencing of pure cultures obtained from chicken caecum.</title>
        <authorList>
            <person name="Medvecky M."/>
            <person name="Cejkova D."/>
            <person name="Polansky O."/>
            <person name="Karasova D."/>
            <person name="Kubasova T."/>
            <person name="Cizek A."/>
            <person name="Rychlik I."/>
        </authorList>
    </citation>
    <scope>NUCLEOTIDE SEQUENCE [LARGE SCALE GENOMIC DNA]</scope>
    <source>
        <strain evidence="4">An109</strain>
    </source>
</reference>
<feature type="chain" id="PRO_5013277614" description="DUF6562 domain-containing protein" evidence="1">
    <location>
        <begin position="24"/>
        <end position="652"/>
    </location>
</feature>
<evidence type="ECO:0000313" key="4">
    <source>
        <dbReference type="Proteomes" id="UP000196036"/>
    </source>
</evidence>
<organism evidence="3 4">
    <name type="scientific">Bacteroides xylanisolvens</name>
    <dbReference type="NCBI Taxonomy" id="371601"/>
    <lineage>
        <taxon>Bacteria</taxon>
        <taxon>Pseudomonadati</taxon>
        <taxon>Bacteroidota</taxon>
        <taxon>Bacteroidia</taxon>
        <taxon>Bacteroidales</taxon>
        <taxon>Bacteroidaceae</taxon>
        <taxon>Bacteroides</taxon>
    </lineage>
</organism>
<dbReference type="AlphaFoldDB" id="A0A1Y4V4Q8"/>
<gene>
    <name evidence="3" type="ORF">B5E52_17705</name>
</gene>
<comment type="caution">
    <text evidence="3">The sequence shown here is derived from an EMBL/GenBank/DDBJ whole genome shotgun (WGS) entry which is preliminary data.</text>
</comment>
<sequence>MKKYHLYLWIIALIGMITSCSQNETDTLQNANNKMVSITASLPVDFVQPNPQSRAALPEAPDDQYKLRCILEIWDEELTTLKVRKEVCPAAGAEKIDFTFELDNGEYHALLWADYVGKNAVAQATAIAGLSDVQHYADRWYETNNATGLKEVRVMAMDVKFEKQDAFFAAKPFTKEATALKDLAATLTRAVAKLTIAEKSTTNFAYCKSVEFKYNVLTTLDVSTGIVSGTASFANVYGSGNAGFGEDITINDIPCKVLFSNYILANTDGTMPEISLEFAATAESGKVLNKVTIPAGIPIKRNHRINAAGTLILAQDAPSKAVNMTVDIDSEWETTDVEHNIDPIWDGKYPTSVEEAKAWMGTESSGANASSGRDHVFTITAARQLAALHYLMSNNVEMNVTNESYQCATYKLATDIDLNGKDWTPIGYDRVISNFYGVFDGQGHTVRGMNATGDNVSSSGFFARASGRNTIIKHLNIKGRVTPGVTSNWDMVNCGGIVGRMYNGTCITFCSFEGTISATHPNNGTVHGGGIAGLVGISGSAGKIISCYSVVTEMSLTGTAIKGGIAGYTYNDTTIQGCYWQELAGIRDDSPCGTIENGGGINVGYNGHFTDAVGANDYDVINAMNTYVADYDYQWQAGTNGSYPVLVKKTVN</sequence>
<protein>
    <recommendedName>
        <fullName evidence="2">DUF6562 domain-containing protein</fullName>
    </recommendedName>
</protein>
<dbReference type="Gene3D" id="2.160.20.110">
    <property type="match status" value="1"/>
</dbReference>
<proteinExistence type="predicted"/>
<feature type="signal peptide" evidence="1">
    <location>
        <begin position="1"/>
        <end position="23"/>
    </location>
</feature>
<evidence type="ECO:0000259" key="2">
    <source>
        <dbReference type="Pfam" id="PF20200"/>
    </source>
</evidence>
<name>A0A1Y4V4Q8_9BACE</name>
<dbReference type="PROSITE" id="PS51257">
    <property type="entry name" value="PROKAR_LIPOPROTEIN"/>
    <property type="match status" value="1"/>
</dbReference>
<accession>A0A1Y4V4Q8</accession>
<dbReference type="EMBL" id="NFLW01000039">
    <property type="protein sequence ID" value="OUQ64206.1"/>
    <property type="molecule type" value="Genomic_DNA"/>
</dbReference>
<evidence type="ECO:0000256" key="1">
    <source>
        <dbReference type="SAM" id="SignalP"/>
    </source>
</evidence>
<keyword evidence="1" id="KW-0732">Signal</keyword>
<dbReference type="RefSeq" id="WP_143241512.1">
    <property type="nucleotide sequence ID" value="NZ_JAHOJA010000104.1"/>
</dbReference>